<keyword evidence="2" id="KW-1185">Reference proteome</keyword>
<dbReference type="KEGG" id="meti:DK427_25740"/>
<sequence>MRAALPALGPILAAYMVPWRRHVRRIEPMHDGPLLLHLLHAALMASSMMLTWQVYRLRKP</sequence>
<dbReference type="AlphaFoldDB" id="A0A2U8VY64"/>
<reference evidence="1 2" key="1">
    <citation type="submission" date="2018-05" db="EMBL/GenBank/DDBJ databases">
        <title>Complete Genome Sequence of Methylobacterium sp. 17Sr1-43.</title>
        <authorList>
            <person name="Srinivasan S."/>
        </authorList>
    </citation>
    <scope>NUCLEOTIDE SEQUENCE [LARGE SCALE GENOMIC DNA]</scope>
    <source>
        <strain evidence="1 2">17Sr1-43</strain>
    </source>
</reference>
<accession>A0A2U8VY64</accession>
<evidence type="ECO:0000313" key="1">
    <source>
        <dbReference type="EMBL" id="AWN38709.1"/>
    </source>
</evidence>
<gene>
    <name evidence="1" type="ORF">DK427_25740</name>
</gene>
<evidence type="ECO:0000313" key="2">
    <source>
        <dbReference type="Proteomes" id="UP000246058"/>
    </source>
</evidence>
<name>A0A2U8VY64_9HYPH</name>
<dbReference type="Proteomes" id="UP000246058">
    <property type="component" value="Chromosome"/>
</dbReference>
<proteinExistence type="predicted"/>
<protein>
    <submittedName>
        <fullName evidence="1">Uncharacterized protein</fullName>
    </submittedName>
</protein>
<dbReference type="EMBL" id="CP029551">
    <property type="protein sequence ID" value="AWN38709.1"/>
    <property type="molecule type" value="Genomic_DNA"/>
</dbReference>
<organism evidence="1 2">
    <name type="scientific">Methylobacterium radiodurans</name>
    <dbReference type="NCBI Taxonomy" id="2202828"/>
    <lineage>
        <taxon>Bacteria</taxon>
        <taxon>Pseudomonadati</taxon>
        <taxon>Pseudomonadota</taxon>
        <taxon>Alphaproteobacteria</taxon>
        <taxon>Hyphomicrobiales</taxon>
        <taxon>Methylobacteriaceae</taxon>
        <taxon>Methylobacterium</taxon>
    </lineage>
</organism>